<dbReference type="Proteomes" id="UP000182466">
    <property type="component" value="Unassembled WGS sequence"/>
</dbReference>
<gene>
    <name evidence="1" type="ORF">SAMN05216236_106150</name>
</gene>
<keyword evidence="2" id="KW-1185">Reference proteome</keyword>
<dbReference type="AlphaFoldDB" id="A0A1I7AEZ5"/>
<sequence>MSHQKFILCVNNISSYDLVSTPEARSFALLENVIRVMDLEKEAPNVVTEPRFRDLVASGYRVEVVCKEDAFKKGPNWHGVWIMRAVSDDGIEKLLVTARTRTSRNDIKIREIKTVTGVISFLQGIGFSHADVPLEEGKRTVQKLSSEEMAASRA</sequence>
<evidence type="ECO:0000313" key="1">
    <source>
        <dbReference type="EMBL" id="SFT73483.1"/>
    </source>
</evidence>
<dbReference type="STRING" id="999627.SAMN05216236_106150"/>
<dbReference type="eggNOG" id="ENOG5030856">
    <property type="taxonomic scope" value="Bacteria"/>
</dbReference>
<organism evidence="1 2">
    <name type="scientific">Sedimentitalea nanhaiensis</name>
    <dbReference type="NCBI Taxonomy" id="999627"/>
    <lineage>
        <taxon>Bacteria</taxon>
        <taxon>Pseudomonadati</taxon>
        <taxon>Pseudomonadota</taxon>
        <taxon>Alphaproteobacteria</taxon>
        <taxon>Rhodobacterales</taxon>
        <taxon>Paracoccaceae</taxon>
        <taxon>Sedimentitalea</taxon>
    </lineage>
</organism>
<accession>A0A1I7AEZ5</accession>
<reference evidence="1 2" key="1">
    <citation type="submission" date="2016-10" db="EMBL/GenBank/DDBJ databases">
        <authorList>
            <person name="de Groot N.N."/>
        </authorList>
    </citation>
    <scope>NUCLEOTIDE SEQUENCE [LARGE SCALE GENOMIC DNA]</scope>
    <source>
        <strain evidence="1 2">CGMCC 1.10959</strain>
    </source>
</reference>
<proteinExistence type="predicted"/>
<dbReference type="EMBL" id="FPAW01000006">
    <property type="protein sequence ID" value="SFT73483.1"/>
    <property type="molecule type" value="Genomic_DNA"/>
</dbReference>
<name>A0A1I7AEZ5_9RHOB</name>
<evidence type="ECO:0000313" key="2">
    <source>
        <dbReference type="Proteomes" id="UP000182466"/>
    </source>
</evidence>
<protein>
    <submittedName>
        <fullName evidence="1">Uncharacterized protein</fullName>
    </submittedName>
</protein>